<dbReference type="InterPro" id="IPR012910">
    <property type="entry name" value="Plug_dom"/>
</dbReference>
<feature type="signal peptide" evidence="14">
    <location>
        <begin position="1"/>
        <end position="22"/>
    </location>
</feature>
<dbReference type="InterPro" id="IPR000531">
    <property type="entry name" value="Beta-barrel_TonB"/>
</dbReference>
<evidence type="ECO:0000256" key="3">
    <source>
        <dbReference type="ARBA" id="ARBA00022448"/>
    </source>
</evidence>
<evidence type="ECO:0000256" key="14">
    <source>
        <dbReference type="SAM" id="SignalP"/>
    </source>
</evidence>
<evidence type="ECO:0000256" key="8">
    <source>
        <dbReference type="ARBA" id="ARBA00023077"/>
    </source>
</evidence>
<accession>A0A923HVM3</accession>
<evidence type="ECO:0000256" key="12">
    <source>
        <dbReference type="PROSITE-ProRule" id="PRU01360"/>
    </source>
</evidence>
<dbReference type="PANTHER" id="PTHR30069">
    <property type="entry name" value="TONB-DEPENDENT OUTER MEMBRANE RECEPTOR"/>
    <property type="match status" value="1"/>
</dbReference>
<keyword evidence="3 12" id="KW-0813">Transport</keyword>
<dbReference type="InterPro" id="IPR036942">
    <property type="entry name" value="Beta-barrel_TonB_sf"/>
</dbReference>
<feature type="domain" description="TonB-dependent receptor plug" evidence="16">
    <location>
        <begin position="51"/>
        <end position="155"/>
    </location>
</feature>
<dbReference type="SUPFAM" id="SSF56935">
    <property type="entry name" value="Porins"/>
    <property type="match status" value="1"/>
</dbReference>
<dbReference type="GO" id="GO:0006811">
    <property type="term" value="P:monoatomic ion transport"/>
    <property type="evidence" value="ECO:0007669"/>
    <property type="project" value="UniProtKB-KW"/>
</dbReference>
<keyword evidence="6 14" id="KW-0732">Signal</keyword>
<evidence type="ECO:0000256" key="1">
    <source>
        <dbReference type="ARBA" id="ARBA00004571"/>
    </source>
</evidence>
<proteinExistence type="inferred from homology"/>
<dbReference type="GO" id="GO:0015889">
    <property type="term" value="P:cobalamin transport"/>
    <property type="evidence" value="ECO:0007669"/>
    <property type="project" value="TreeGrafter"/>
</dbReference>
<organism evidence="17 18">
    <name type="scientific">Undibacterium nitidum</name>
    <dbReference type="NCBI Taxonomy" id="2762298"/>
    <lineage>
        <taxon>Bacteria</taxon>
        <taxon>Pseudomonadati</taxon>
        <taxon>Pseudomonadota</taxon>
        <taxon>Betaproteobacteria</taxon>
        <taxon>Burkholderiales</taxon>
        <taxon>Oxalobacteraceae</taxon>
        <taxon>Undibacterium</taxon>
    </lineage>
</organism>
<reference evidence="17" key="1">
    <citation type="submission" date="2020-08" db="EMBL/GenBank/DDBJ databases">
        <title>Novel species isolated from subtropical streams in China.</title>
        <authorList>
            <person name="Lu H."/>
        </authorList>
    </citation>
    <scope>NUCLEOTIDE SEQUENCE</scope>
    <source>
        <strain evidence="17">LX22W</strain>
    </source>
</reference>
<keyword evidence="4 12" id="KW-1134">Transmembrane beta strand</keyword>
<evidence type="ECO:0000256" key="2">
    <source>
        <dbReference type="ARBA" id="ARBA00009810"/>
    </source>
</evidence>
<keyword evidence="11 12" id="KW-0998">Cell outer membrane</keyword>
<evidence type="ECO:0000256" key="4">
    <source>
        <dbReference type="ARBA" id="ARBA00022452"/>
    </source>
</evidence>
<sequence>MKPIFKLFATAAAVAAAFPASANSINFNDNDNETTERVIITAGRQAQVAKDVLADNVVITAEDIAKSGATSIVDLLQQQRGIEISRTGGAGSVSSIFVRGAGNAQSVVYIDGVRIGASTTGGATWSTIPLAQIERIEIVYGPLSSLYGADAMGGVIQLFTKKSSKGTSANVSFGAGTDHLRKLSAGIFGADQSGFQYALNAARENSDGFSASKPASGAFTYNPDKDGYTQKSFSGNLAWKLDPNWTAGVNFLQSTLDVRFDAGASYDDRSQQKMDNTAAFIKGKVSADWSTSLQYSRGNDRVFSDASYGKSNAETLQRGWNWQNNVAFGRDVLQLIVEKREEDVKTTTAGVGGERDTTSYAAAYTLKQDAHLATASVRRDRSSQFGSHNTYNLAYGYRLTENLRANISYGTSFRAPSFNELYYPGYGLDINRPELGKNKEIGLLWDDNVTMFSAVYYENKITDLLATANPCPVQQSTHKYGCAYNINKATLSGFTFSASTKFDQLILRATLDIQDPKDDLTGKRLARRSKQHATLGADYRWQDWTFSLENVLSSERFDDQANKNRLGGFGVLNLVANYQFAKNWNVLARWNNVADKKYELARNYNTPGSNVYIGLNHGFN</sequence>
<protein>
    <submittedName>
        <fullName evidence="17">TonB-dependent receptor</fullName>
    </submittedName>
</protein>
<comment type="caution">
    <text evidence="17">The sequence shown here is derived from an EMBL/GenBank/DDBJ whole genome shotgun (WGS) entry which is preliminary data.</text>
</comment>
<keyword evidence="8 13" id="KW-0798">TonB box</keyword>
<dbReference type="Proteomes" id="UP000627446">
    <property type="component" value="Unassembled WGS sequence"/>
</dbReference>
<evidence type="ECO:0000256" key="7">
    <source>
        <dbReference type="ARBA" id="ARBA00023065"/>
    </source>
</evidence>
<evidence type="ECO:0000256" key="10">
    <source>
        <dbReference type="ARBA" id="ARBA00023170"/>
    </source>
</evidence>
<gene>
    <name evidence="17" type="ORF">H8K36_12350</name>
</gene>
<dbReference type="PROSITE" id="PS52016">
    <property type="entry name" value="TONB_DEPENDENT_REC_3"/>
    <property type="match status" value="1"/>
</dbReference>
<evidence type="ECO:0000313" key="17">
    <source>
        <dbReference type="EMBL" id="MBC3882174.1"/>
    </source>
</evidence>
<dbReference type="EMBL" id="JACOFZ010000004">
    <property type="protein sequence ID" value="MBC3882174.1"/>
    <property type="molecule type" value="Genomic_DNA"/>
</dbReference>
<dbReference type="InterPro" id="IPR039426">
    <property type="entry name" value="TonB-dep_rcpt-like"/>
</dbReference>
<dbReference type="InterPro" id="IPR037066">
    <property type="entry name" value="Plug_dom_sf"/>
</dbReference>
<keyword evidence="9 12" id="KW-0472">Membrane</keyword>
<evidence type="ECO:0000256" key="9">
    <source>
        <dbReference type="ARBA" id="ARBA00023136"/>
    </source>
</evidence>
<keyword evidence="10 17" id="KW-0675">Receptor</keyword>
<dbReference type="CDD" id="cd01347">
    <property type="entry name" value="ligand_gated_channel"/>
    <property type="match status" value="1"/>
</dbReference>
<keyword evidence="5 12" id="KW-0812">Transmembrane</keyword>
<evidence type="ECO:0000256" key="11">
    <source>
        <dbReference type="ARBA" id="ARBA00023237"/>
    </source>
</evidence>
<evidence type="ECO:0000313" key="18">
    <source>
        <dbReference type="Proteomes" id="UP000627446"/>
    </source>
</evidence>
<evidence type="ECO:0000256" key="13">
    <source>
        <dbReference type="RuleBase" id="RU003357"/>
    </source>
</evidence>
<evidence type="ECO:0000256" key="5">
    <source>
        <dbReference type="ARBA" id="ARBA00022692"/>
    </source>
</evidence>
<feature type="chain" id="PRO_5037828023" evidence="14">
    <location>
        <begin position="23"/>
        <end position="620"/>
    </location>
</feature>
<dbReference type="Pfam" id="PF07715">
    <property type="entry name" value="Plug"/>
    <property type="match status" value="1"/>
</dbReference>
<dbReference type="Gene3D" id="2.170.130.10">
    <property type="entry name" value="TonB-dependent receptor, plug domain"/>
    <property type="match status" value="1"/>
</dbReference>
<evidence type="ECO:0000256" key="6">
    <source>
        <dbReference type="ARBA" id="ARBA00022729"/>
    </source>
</evidence>
<name>A0A923HVM3_9BURK</name>
<evidence type="ECO:0000259" key="15">
    <source>
        <dbReference type="Pfam" id="PF00593"/>
    </source>
</evidence>
<dbReference type="PANTHER" id="PTHR30069:SF53">
    <property type="entry name" value="COLICIN I RECEPTOR-RELATED"/>
    <property type="match status" value="1"/>
</dbReference>
<comment type="subcellular location">
    <subcellularLocation>
        <location evidence="1 12">Cell outer membrane</location>
        <topology evidence="1 12">Multi-pass membrane protein</topology>
    </subcellularLocation>
</comment>
<comment type="similarity">
    <text evidence="2 12 13">Belongs to the TonB-dependent receptor family.</text>
</comment>
<dbReference type="AlphaFoldDB" id="A0A923HVM3"/>
<dbReference type="Gene3D" id="2.40.170.20">
    <property type="entry name" value="TonB-dependent receptor, beta-barrel domain"/>
    <property type="match status" value="1"/>
</dbReference>
<dbReference type="GO" id="GO:0009279">
    <property type="term" value="C:cell outer membrane"/>
    <property type="evidence" value="ECO:0007669"/>
    <property type="project" value="UniProtKB-SubCell"/>
</dbReference>
<keyword evidence="7" id="KW-0406">Ion transport</keyword>
<keyword evidence="18" id="KW-1185">Reference proteome</keyword>
<dbReference type="Pfam" id="PF00593">
    <property type="entry name" value="TonB_dep_Rec_b-barrel"/>
    <property type="match status" value="1"/>
</dbReference>
<dbReference type="RefSeq" id="WP_186916783.1">
    <property type="nucleotide sequence ID" value="NZ_JACOFZ010000004.1"/>
</dbReference>
<feature type="domain" description="TonB-dependent receptor-like beta-barrel" evidence="15">
    <location>
        <begin position="194"/>
        <end position="593"/>
    </location>
</feature>
<evidence type="ECO:0000259" key="16">
    <source>
        <dbReference type="Pfam" id="PF07715"/>
    </source>
</evidence>